<protein>
    <submittedName>
        <fullName evidence="4">Choline kinase</fullName>
    </submittedName>
</protein>
<dbReference type="STRING" id="426128.SAMN05660297_00716"/>
<evidence type="ECO:0000259" key="3">
    <source>
        <dbReference type="Pfam" id="PF00483"/>
    </source>
</evidence>
<evidence type="ECO:0000256" key="1">
    <source>
        <dbReference type="ARBA" id="ARBA00022679"/>
    </source>
</evidence>
<dbReference type="AlphaFoldDB" id="A0A1H9ZTE1"/>
<organism evidence="4 5">
    <name type="scientific">Natronincola peptidivorans</name>
    <dbReference type="NCBI Taxonomy" id="426128"/>
    <lineage>
        <taxon>Bacteria</taxon>
        <taxon>Bacillati</taxon>
        <taxon>Bacillota</taxon>
        <taxon>Clostridia</taxon>
        <taxon>Peptostreptococcales</taxon>
        <taxon>Natronincolaceae</taxon>
        <taxon>Natronincola</taxon>
    </lineage>
</organism>
<dbReference type="InterPro" id="IPR050065">
    <property type="entry name" value="GlmU-like"/>
</dbReference>
<dbReference type="InterPro" id="IPR005835">
    <property type="entry name" value="NTP_transferase_dom"/>
</dbReference>
<dbReference type="RefSeq" id="WP_090439435.1">
    <property type="nucleotide sequence ID" value="NZ_FOHU01000002.1"/>
</dbReference>
<dbReference type="EMBL" id="FOHU01000002">
    <property type="protein sequence ID" value="SES84993.1"/>
    <property type="molecule type" value="Genomic_DNA"/>
</dbReference>
<evidence type="ECO:0000256" key="2">
    <source>
        <dbReference type="ARBA" id="ARBA00022695"/>
    </source>
</evidence>
<gene>
    <name evidence="4" type="ORF">SAMN05660297_00716</name>
</gene>
<dbReference type="InterPro" id="IPR029044">
    <property type="entry name" value="Nucleotide-diphossugar_trans"/>
</dbReference>
<reference evidence="4 5" key="1">
    <citation type="submission" date="2016-10" db="EMBL/GenBank/DDBJ databases">
        <authorList>
            <person name="de Groot N.N."/>
        </authorList>
    </citation>
    <scope>NUCLEOTIDE SEQUENCE [LARGE SCALE GENOMIC DNA]</scope>
    <source>
        <strain evidence="4 5">DSM 18979</strain>
    </source>
</reference>
<evidence type="ECO:0000313" key="4">
    <source>
        <dbReference type="EMBL" id="SES84993.1"/>
    </source>
</evidence>
<dbReference type="GO" id="GO:0016301">
    <property type="term" value="F:kinase activity"/>
    <property type="evidence" value="ECO:0007669"/>
    <property type="project" value="UniProtKB-KW"/>
</dbReference>
<proteinExistence type="predicted"/>
<name>A0A1H9ZTE1_9FIRM</name>
<evidence type="ECO:0000313" key="5">
    <source>
        <dbReference type="Proteomes" id="UP000199568"/>
    </source>
</evidence>
<accession>A0A1H9ZTE1</accession>
<keyword evidence="1" id="KW-0808">Transferase</keyword>
<dbReference type="PANTHER" id="PTHR43584:SF8">
    <property type="entry name" value="N-ACETYLMURAMATE ALPHA-1-PHOSPHATE URIDYLYLTRANSFERASE"/>
    <property type="match status" value="1"/>
</dbReference>
<dbReference type="Gene3D" id="3.90.550.10">
    <property type="entry name" value="Spore Coat Polysaccharide Biosynthesis Protein SpsA, Chain A"/>
    <property type="match status" value="1"/>
</dbReference>
<keyword evidence="4" id="KW-0418">Kinase</keyword>
<sequence length="255" mass="29950">MKTIILAAGEGRRLRPFTENKPKCMVLFQEKPIIDYIINTTDDNDLRDISIISGYKEDVLRKYIKEKHEDKKISLHHNSHYKNTNMVYTLFCAEDLLDGTSDVIISYADIIYNKEILNQLMKAEDNIAIVVDKDWEKLWQLRMDNPLDDAETMKFDDQGSVSELGKKPKSYEEIEGQYIGLIKISKNVIKEVKKFYYSLDRKKIYDGKDFNNMYMTTFLQLLIDTGFKVRPVMINGGWLEIDSVEDLDKLQDYKW</sequence>
<dbReference type="OrthoDB" id="9803871at2"/>
<dbReference type="GO" id="GO:0016779">
    <property type="term" value="F:nucleotidyltransferase activity"/>
    <property type="evidence" value="ECO:0007669"/>
    <property type="project" value="UniProtKB-KW"/>
</dbReference>
<dbReference type="SUPFAM" id="SSF53448">
    <property type="entry name" value="Nucleotide-diphospho-sugar transferases"/>
    <property type="match status" value="1"/>
</dbReference>
<keyword evidence="5" id="KW-1185">Reference proteome</keyword>
<dbReference type="PANTHER" id="PTHR43584">
    <property type="entry name" value="NUCLEOTIDYL TRANSFERASE"/>
    <property type="match status" value="1"/>
</dbReference>
<dbReference type="Proteomes" id="UP000199568">
    <property type="component" value="Unassembled WGS sequence"/>
</dbReference>
<dbReference type="Pfam" id="PF00483">
    <property type="entry name" value="NTP_transferase"/>
    <property type="match status" value="1"/>
</dbReference>
<dbReference type="CDD" id="cd02523">
    <property type="entry name" value="PC_cytidylyltransferase"/>
    <property type="match status" value="1"/>
</dbReference>
<feature type="domain" description="Nucleotidyl transferase" evidence="3">
    <location>
        <begin position="2"/>
        <end position="215"/>
    </location>
</feature>
<keyword evidence="2" id="KW-0548">Nucleotidyltransferase</keyword>